<feature type="compositionally biased region" description="Low complexity" evidence="1">
    <location>
        <begin position="327"/>
        <end position="344"/>
    </location>
</feature>
<accession>B8MK51</accession>
<feature type="region of interest" description="Disordered" evidence="1">
    <location>
        <begin position="325"/>
        <end position="344"/>
    </location>
</feature>
<keyword evidence="2" id="KW-0732">Signal</keyword>
<organism evidence="3 4">
    <name type="scientific">Talaromyces stipitatus (strain ATCC 10500 / CBS 375.48 / QM 6759 / NRRL 1006)</name>
    <name type="common">Penicillium stipitatum</name>
    <dbReference type="NCBI Taxonomy" id="441959"/>
    <lineage>
        <taxon>Eukaryota</taxon>
        <taxon>Fungi</taxon>
        <taxon>Dikarya</taxon>
        <taxon>Ascomycota</taxon>
        <taxon>Pezizomycotina</taxon>
        <taxon>Eurotiomycetes</taxon>
        <taxon>Eurotiomycetidae</taxon>
        <taxon>Eurotiales</taxon>
        <taxon>Trichocomaceae</taxon>
        <taxon>Talaromyces</taxon>
        <taxon>Talaromyces sect. Talaromyces</taxon>
    </lineage>
</organism>
<feature type="compositionally biased region" description="Low complexity" evidence="1">
    <location>
        <begin position="303"/>
        <end position="320"/>
    </location>
</feature>
<feature type="region of interest" description="Disordered" evidence="1">
    <location>
        <begin position="31"/>
        <end position="140"/>
    </location>
</feature>
<proteinExistence type="predicted"/>
<protein>
    <submittedName>
        <fullName evidence="3">Uncharacterized protein</fullName>
    </submittedName>
</protein>
<feature type="compositionally biased region" description="Low complexity" evidence="1">
    <location>
        <begin position="113"/>
        <end position="135"/>
    </location>
</feature>
<dbReference type="OrthoDB" id="10535462at2759"/>
<feature type="region of interest" description="Disordered" evidence="1">
    <location>
        <begin position="193"/>
        <end position="224"/>
    </location>
</feature>
<dbReference type="VEuPathDB" id="FungiDB:TSTA_043430"/>
<sequence length="409" mass="42354">MKSASILPFLCVLAAAAPAFSIPGREVDVHRRQSTDDDGLGDLLGGVRARQSSDDDDDDDGLGGLLGGLRARQSSDDDDAGLDDVLGGLKRRQSSNTPNDFGNVLSDLPTRQNSDSDNNSNDDSLGNILDDSSLSVDGNGQNVDIADLGSLLRRQLLPAPSTSSTSGNNDNSDQLANVLDGSAADINRNAQNVSVARRQFPSKSENGNGNGDDNESLLNVLDGDTGDVNRNIQNITVLRRTSSKQSVGKRGWLSALLGRDTPSTTNNGNGNGDNDESLANVLDGSAAAVDDNVQGVSVLRRQASSSSATPSPTPSASAAPIVQDPTLNAANDNDNNNASNNDALLNAADDSSADVSKNLQNITILKHRRQNAGDKNGDVDDDDTLGNIVDGSAVKADGNAEGVDVGDIL</sequence>
<dbReference type="AlphaFoldDB" id="B8MK51"/>
<dbReference type="HOGENOM" id="CLU_672972_0_0_1"/>
<gene>
    <name evidence="3" type="ORF">TSTA_043430</name>
</gene>
<feature type="region of interest" description="Disordered" evidence="1">
    <location>
        <begin position="300"/>
        <end position="320"/>
    </location>
</feature>
<dbReference type="Proteomes" id="UP000001745">
    <property type="component" value="Unassembled WGS sequence"/>
</dbReference>
<feature type="chain" id="PRO_5002875174" evidence="2">
    <location>
        <begin position="20"/>
        <end position="409"/>
    </location>
</feature>
<dbReference type="RefSeq" id="XP_002484821.1">
    <property type="nucleotide sequence ID" value="XM_002484776.1"/>
</dbReference>
<evidence type="ECO:0000313" key="4">
    <source>
        <dbReference type="Proteomes" id="UP000001745"/>
    </source>
</evidence>
<reference evidence="4" key="1">
    <citation type="journal article" date="2015" name="Genome Announc.">
        <title>Genome sequence of the AIDS-associated pathogen Penicillium marneffei (ATCC18224) and its near taxonomic relative Talaromyces stipitatus (ATCC10500).</title>
        <authorList>
            <person name="Nierman W.C."/>
            <person name="Fedorova-Abrams N.D."/>
            <person name="Andrianopoulos A."/>
        </authorList>
    </citation>
    <scope>NUCLEOTIDE SEQUENCE [LARGE SCALE GENOMIC DNA]</scope>
    <source>
        <strain evidence="4">ATCC 10500 / CBS 375.48 / QM 6759 / NRRL 1006</strain>
    </source>
</reference>
<dbReference type="GeneID" id="8097851"/>
<feature type="region of interest" description="Disordered" evidence="1">
    <location>
        <begin position="253"/>
        <end position="278"/>
    </location>
</feature>
<evidence type="ECO:0000313" key="3">
    <source>
        <dbReference type="EMBL" id="EED14868.1"/>
    </source>
</evidence>
<evidence type="ECO:0000256" key="1">
    <source>
        <dbReference type="SAM" id="MobiDB-lite"/>
    </source>
</evidence>
<keyword evidence="4" id="KW-1185">Reference proteome</keyword>
<feature type="signal peptide" evidence="2">
    <location>
        <begin position="1"/>
        <end position="19"/>
    </location>
</feature>
<name>B8MK51_TALSN</name>
<dbReference type="EMBL" id="EQ962657">
    <property type="protein sequence ID" value="EED14868.1"/>
    <property type="molecule type" value="Genomic_DNA"/>
</dbReference>
<dbReference type="InParanoid" id="B8MK51"/>
<evidence type="ECO:0000256" key="2">
    <source>
        <dbReference type="SAM" id="SignalP"/>
    </source>
</evidence>